<name>A0AAF0PT25_SOLVR</name>
<gene>
    <name evidence="1" type="ORF">MTR67_003587</name>
</gene>
<feature type="non-terminal residue" evidence="1">
    <location>
        <position position="1"/>
    </location>
</feature>
<keyword evidence="2" id="KW-1185">Reference proteome</keyword>
<organism evidence="1 2">
    <name type="scientific">Solanum verrucosum</name>
    <dbReference type="NCBI Taxonomy" id="315347"/>
    <lineage>
        <taxon>Eukaryota</taxon>
        <taxon>Viridiplantae</taxon>
        <taxon>Streptophyta</taxon>
        <taxon>Embryophyta</taxon>
        <taxon>Tracheophyta</taxon>
        <taxon>Spermatophyta</taxon>
        <taxon>Magnoliopsida</taxon>
        <taxon>eudicotyledons</taxon>
        <taxon>Gunneridae</taxon>
        <taxon>Pentapetalae</taxon>
        <taxon>asterids</taxon>
        <taxon>lamiids</taxon>
        <taxon>Solanales</taxon>
        <taxon>Solanaceae</taxon>
        <taxon>Solanoideae</taxon>
        <taxon>Solaneae</taxon>
        <taxon>Solanum</taxon>
    </lineage>
</organism>
<proteinExistence type="predicted"/>
<dbReference type="EMBL" id="CP133612">
    <property type="protein sequence ID" value="WMV10202.1"/>
    <property type="molecule type" value="Genomic_DNA"/>
</dbReference>
<sequence>ISFDEGESLRNRYENLNINSKEKGGDVKEIGDLKEKKMKRMKMKKKDEGCRCFEKFLCEDERGEK</sequence>
<evidence type="ECO:0000313" key="1">
    <source>
        <dbReference type="EMBL" id="WMV10202.1"/>
    </source>
</evidence>
<protein>
    <submittedName>
        <fullName evidence="1">Uncharacterized protein</fullName>
    </submittedName>
</protein>
<accession>A0AAF0PT25</accession>
<reference evidence="1" key="1">
    <citation type="submission" date="2023-08" db="EMBL/GenBank/DDBJ databases">
        <title>A de novo genome assembly of Solanum verrucosum Schlechtendal, a Mexican diploid species geographically isolated from the other diploid A-genome species in potato relatives.</title>
        <authorList>
            <person name="Hosaka K."/>
        </authorList>
    </citation>
    <scope>NUCLEOTIDE SEQUENCE</scope>
    <source>
        <tissue evidence="1">Young leaves</tissue>
    </source>
</reference>
<evidence type="ECO:0000313" key="2">
    <source>
        <dbReference type="Proteomes" id="UP001234989"/>
    </source>
</evidence>
<dbReference type="AlphaFoldDB" id="A0AAF0PT25"/>
<dbReference type="Proteomes" id="UP001234989">
    <property type="component" value="Chromosome 1"/>
</dbReference>